<evidence type="ECO:0000256" key="2">
    <source>
        <dbReference type="SAM" id="SignalP"/>
    </source>
</evidence>
<keyword evidence="1" id="KW-0472">Membrane</keyword>
<dbReference type="EMBL" id="CAXIEN010000430">
    <property type="protein sequence ID" value="CAL1297586.1"/>
    <property type="molecule type" value="Genomic_DNA"/>
</dbReference>
<evidence type="ECO:0000313" key="3">
    <source>
        <dbReference type="EMBL" id="CAL1297586.1"/>
    </source>
</evidence>
<feature type="signal peptide" evidence="2">
    <location>
        <begin position="1"/>
        <end position="17"/>
    </location>
</feature>
<proteinExistence type="predicted"/>
<keyword evidence="2" id="KW-0732">Signal</keyword>
<reference evidence="3 4" key="1">
    <citation type="submission" date="2024-04" db="EMBL/GenBank/DDBJ databases">
        <authorList>
            <person name="Rising A."/>
            <person name="Reimegard J."/>
            <person name="Sonavane S."/>
            <person name="Akerstrom W."/>
            <person name="Nylinder S."/>
            <person name="Hedman E."/>
            <person name="Kallberg Y."/>
        </authorList>
    </citation>
    <scope>NUCLEOTIDE SEQUENCE [LARGE SCALE GENOMIC DNA]</scope>
</reference>
<protein>
    <submittedName>
        <fullName evidence="3">Uncharacterized protein</fullName>
    </submittedName>
</protein>
<sequence>MIIHSFILLSLCILSSSQVFDNSTKSDNYTAPFECSNIETAEAVVVFAVTLWSVYVIVFITSVFVKIWRLP</sequence>
<feature type="chain" id="PRO_5043584365" evidence="2">
    <location>
        <begin position="18"/>
        <end position="71"/>
    </location>
</feature>
<feature type="transmembrane region" description="Helical" evidence="1">
    <location>
        <begin position="43"/>
        <end position="65"/>
    </location>
</feature>
<dbReference type="Proteomes" id="UP001497382">
    <property type="component" value="Unassembled WGS sequence"/>
</dbReference>
<accession>A0AAV2BMV8</accession>
<comment type="caution">
    <text evidence="3">The sequence shown here is derived from an EMBL/GenBank/DDBJ whole genome shotgun (WGS) entry which is preliminary data.</text>
</comment>
<evidence type="ECO:0000256" key="1">
    <source>
        <dbReference type="SAM" id="Phobius"/>
    </source>
</evidence>
<keyword evidence="1" id="KW-0812">Transmembrane</keyword>
<keyword evidence="4" id="KW-1185">Reference proteome</keyword>
<name>A0AAV2BMV8_9ARAC</name>
<keyword evidence="1" id="KW-1133">Transmembrane helix</keyword>
<organism evidence="3 4">
    <name type="scientific">Larinioides sclopetarius</name>
    <dbReference type="NCBI Taxonomy" id="280406"/>
    <lineage>
        <taxon>Eukaryota</taxon>
        <taxon>Metazoa</taxon>
        <taxon>Ecdysozoa</taxon>
        <taxon>Arthropoda</taxon>
        <taxon>Chelicerata</taxon>
        <taxon>Arachnida</taxon>
        <taxon>Araneae</taxon>
        <taxon>Araneomorphae</taxon>
        <taxon>Entelegynae</taxon>
        <taxon>Araneoidea</taxon>
        <taxon>Araneidae</taxon>
        <taxon>Larinioides</taxon>
    </lineage>
</organism>
<evidence type="ECO:0000313" key="4">
    <source>
        <dbReference type="Proteomes" id="UP001497382"/>
    </source>
</evidence>
<gene>
    <name evidence="3" type="ORF">LARSCL_LOCUS20380</name>
</gene>
<dbReference type="AlphaFoldDB" id="A0AAV2BMV8"/>